<dbReference type="CDD" id="cd07182">
    <property type="entry name" value="RNase_HII_bacteria_HII_like"/>
    <property type="match status" value="1"/>
</dbReference>
<dbReference type="GO" id="GO:0043137">
    <property type="term" value="P:DNA replication, removal of RNA primer"/>
    <property type="evidence" value="ECO:0007669"/>
    <property type="project" value="TreeGrafter"/>
</dbReference>
<dbReference type="PROSITE" id="PS51975">
    <property type="entry name" value="RNASE_H_2"/>
    <property type="match status" value="1"/>
</dbReference>
<evidence type="ECO:0000256" key="7">
    <source>
        <dbReference type="ARBA" id="ARBA00022723"/>
    </source>
</evidence>
<evidence type="ECO:0000256" key="4">
    <source>
        <dbReference type="ARBA" id="ARBA00008378"/>
    </source>
</evidence>
<dbReference type="GO" id="GO:0032299">
    <property type="term" value="C:ribonuclease H2 complex"/>
    <property type="evidence" value="ECO:0007669"/>
    <property type="project" value="TreeGrafter"/>
</dbReference>
<dbReference type="Proteomes" id="UP000177090">
    <property type="component" value="Unassembled WGS sequence"/>
</dbReference>
<gene>
    <name evidence="14" type="ORF">A2569_02885</name>
</gene>
<dbReference type="STRING" id="1802440.A2569_02885"/>
<feature type="domain" description="RNase H type-2" evidence="13">
    <location>
        <begin position="5"/>
        <end position="203"/>
    </location>
</feature>
<dbReference type="InterPro" id="IPR036397">
    <property type="entry name" value="RNaseH_sf"/>
</dbReference>
<reference evidence="14 15" key="1">
    <citation type="journal article" date="2016" name="Nat. Commun.">
        <title>Thousands of microbial genomes shed light on interconnected biogeochemical processes in an aquifer system.</title>
        <authorList>
            <person name="Anantharaman K."/>
            <person name="Brown C.T."/>
            <person name="Hug L.A."/>
            <person name="Sharon I."/>
            <person name="Castelle C.J."/>
            <person name="Probst A.J."/>
            <person name="Thomas B.C."/>
            <person name="Singh A."/>
            <person name="Wilkins M.J."/>
            <person name="Karaoz U."/>
            <person name="Brodie E.L."/>
            <person name="Williams K.H."/>
            <person name="Hubbard S.S."/>
            <person name="Banfield J.F."/>
        </authorList>
    </citation>
    <scope>NUCLEOTIDE SEQUENCE [LARGE SCALE GENOMIC DNA]</scope>
</reference>
<evidence type="ECO:0000256" key="12">
    <source>
        <dbReference type="RuleBase" id="RU003515"/>
    </source>
</evidence>
<dbReference type="InterPro" id="IPR001352">
    <property type="entry name" value="RNase_HII/HIII"/>
</dbReference>
<evidence type="ECO:0000256" key="5">
    <source>
        <dbReference type="ARBA" id="ARBA00022490"/>
    </source>
</evidence>
<keyword evidence="8 11" id="KW-0255">Endonuclease</keyword>
<dbReference type="SUPFAM" id="SSF53098">
    <property type="entry name" value="Ribonuclease H-like"/>
    <property type="match status" value="1"/>
</dbReference>
<dbReference type="GO" id="GO:0005737">
    <property type="term" value="C:cytoplasm"/>
    <property type="evidence" value="ECO:0007669"/>
    <property type="project" value="UniProtKB-SubCell"/>
</dbReference>
<dbReference type="EC" id="3.1.26.4" evidence="12"/>
<dbReference type="GO" id="GO:0003723">
    <property type="term" value="F:RNA binding"/>
    <property type="evidence" value="ECO:0007669"/>
    <property type="project" value="UniProtKB-UniRule"/>
</dbReference>
<evidence type="ECO:0000256" key="3">
    <source>
        <dbReference type="ARBA" id="ARBA00004496"/>
    </source>
</evidence>
<dbReference type="InterPro" id="IPR024567">
    <property type="entry name" value="RNase_HII/HIII_dom"/>
</dbReference>
<dbReference type="GO" id="GO:0046872">
    <property type="term" value="F:metal ion binding"/>
    <property type="evidence" value="ECO:0007669"/>
    <property type="project" value="UniProtKB-KW"/>
</dbReference>
<dbReference type="AlphaFoldDB" id="A0A1G2QIY4"/>
<keyword evidence="9 11" id="KW-0378">Hydrolase</keyword>
<feature type="binding site" evidence="11">
    <location>
        <position position="115"/>
    </location>
    <ligand>
        <name>a divalent metal cation</name>
        <dbReference type="ChEBI" id="CHEBI:60240"/>
    </ligand>
</feature>
<keyword evidence="7 11" id="KW-0479">Metal-binding</keyword>
<sequence>MARTRWVVGVDEAGRGPLAGPVSVAALAFPEPLYAKRAGILHGIRDSKKLTELGRERWYTKLSAQAKAGNIKFASSMVSHSVIDRRGISKATALGVARTLIKLDLHPATTRVLLDGSLAAPALWRNQKTIVRGDDRVAIIAAASVIAKVRRDRRMKRLSLRYPDYGFAVHKGYGTASHYRMLKKRGLSLIHRRSFCKKLFPMV</sequence>
<keyword evidence="5" id="KW-0963">Cytoplasm</keyword>
<dbReference type="NCBIfam" id="NF000595">
    <property type="entry name" value="PRK00015.1-3"/>
    <property type="match status" value="1"/>
</dbReference>
<evidence type="ECO:0000259" key="13">
    <source>
        <dbReference type="PROSITE" id="PS51975"/>
    </source>
</evidence>
<comment type="subcellular location">
    <subcellularLocation>
        <location evidence="3">Cytoplasm</location>
    </subcellularLocation>
</comment>
<evidence type="ECO:0000256" key="8">
    <source>
        <dbReference type="ARBA" id="ARBA00022759"/>
    </source>
</evidence>
<evidence type="ECO:0000313" key="14">
    <source>
        <dbReference type="EMBL" id="OHA60363.1"/>
    </source>
</evidence>
<dbReference type="GO" id="GO:0004523">
    <property type="term" value="F:RNA-DNA hybrid ribonuclease activity"/>
    <property type="evidence" value="ECO:0007669"/>
    <property type="project" value="UniProtKB-UniRule"/>
</dbReference>
<evidence type="ECO:0000256" key="1">
    <source>
        <dbReference type="ARBA" id="ARBA00000077"/>
    </source>
</evidence>
<dbReference type="PANTHER" id="PTHR10954">
    <property type="entry name" value="RIBONUCLEASE H2 SUBUNIT A"/>
    <property type="match status" value="1"/>
</dbReference>
<evidence type="ECO:0000256" key="11">
    <source>
        <dbReference type="PROSITE-ProRule" id="PRU01319"/>
    </source>
</evidence>
<dbReference type="InterPro" id="IPR012337">
    <property type="entry name" value="RNaseH-like_sf"/>
</dbReference>
<dbReference type="InterPro" id="IPR022898">
    <property type="entry name" value="RNase_HII"/>
</dbReference>
<comment type="catalytic activity">
    <reaction evidence="1 11 12">
        <text>Endonucleolytic cleavage to 5'-phosphomonoester.</text>
        <dbReference type="EC" id="3.1.26.4"/>
    </reaction>
</comment>
<evidence type="ECO:0000256" key="10">
    <source>
        <dbReference type="ARBA" id="ARBA00023211"/>
    </source>
</evidence>
<feature type="binding site" evidence="11">
    <location>
        <position position="12"/>
    </location>
    <ligand>
        <name>a divalent metal cation</name>
        <dbReference type="ChEBI" id="CHEBI:60240"/>
    </ligand>
</feature>
<keyword evidence="10" id="KW-0464">Manganese</keyword>
<evidence type="ECO:0000256" key="9">
    <source>
        <dbReference type="ARBA" id="ARBA00022801"/>
    </source>
</evidence>
<organism evidence="14 15">
    <name type="scientific">Candidatus Vogelbacteria bacterium RIFOXYD1_FULL_51_18</name>
    <dbReference type="NCBI Taxonomy" id="1802440"/>
    <lineage>
        <taxon>Bacteria</taxon>
        <taxon>Candidatus Vogeliibacteriota</taxon>
    </lineage>
</organism>
<accession>A0A1G2QIY4</accession>
<dbReference type="GO" id="GO:0006298">
    <property type="term" value="P:mismatch repair"/>
    <property type="evidence" value="ECO:0007669"/>
    <property type="project" value="TreeGrafter"/>
</dbReference>
<comment type="similarity">
    <text evidence="4">Belongs to the RNase HII family. RnhC subfamily.</text>
</comment>
<keyword evidence="6 11" id="KW-0540">Nuclease</keyword>
<dbReference type="Pfam" id="PF01351">
    <property type="entry name" value="RNase_HII"/>
    <property type="match status" value="1"/>
</dbReference>
<dbReference type="Gene3D" id="3.30.420.10">
    <property type="entry name" value="Ribonuclease H-like superfamily/Ribonuclease H"/>
    <property type="match status" value="1"/>
</dbReference>
<comment type="function">
    <text evidence="2 12">Endonuclease that specifically degrades the RNA of RNA-DNA hybrids.</text>
</comment>
<dbReference type="PANTHER" id="PTHR10954:SF23">
    <property type="entry name" value="RIBONUCLEASE"/>
    <property type="match status" value="1"/>
</dbReference>
<evidence type="ECO:0000256" key="2">
    <source>
        <dbReference type="ARBA" id="ARBA00004065"/>
    </source>
</evidence>
<comment type="caution">
    <text evidence="14">The sequence shown here is derived from an EMBL/GenBank/DDBJ whole genome shotgun (WGS) entry which is preliminary data.</text>
</comment>
<name>A0A1G2QIY4_9BACT</name>
<dbReference type="EMBL" id="MHTL01000014">
    <property type="protein sequence ID" value="OHA60363.1"/>
    <property type="molecule type" value="Genomic_DNA"/>
</dbReference>
<evidence type="ECO:0000256" key="6">
    <source>
        <dbReference type="ARBA" id="ARBA00022722"/>
    </source>
</evidence>
<comment type="cofactor">
    <cofactor evidence="11">
        <name>Mn(2+)</name>
        <dbReference type="ChEBI" id="CHEBI:29035"/>
    </cofactor>
    <cofactor evidence="11">
        <name>Mg(2+)</name>
        <dbReference type="ChEBI" id="CHEBI:18420"/>
    </cofactor>
    <text evidence="11">Manganese or magnesium. Binds 1 divalent metal ion per monomer in the absence of substrate. May bind a second metal ion after substrate binding.</text>
</comment>
<proteinExistence type="inferred from homology"/>
<evidence type="ECO:0000313" key="15">
    <source>
        <dbReference type="Proteomes" id="UP000177090"/>
    </source>
</evidence>
<protein>
    <recommendedName>
        <fullName evidence="12">Ribonuclease</fullName>
        <ecNumber evidence="12">3.1.26.4</ecNumber>
    </recommendedName>
</protein>
<feature type="binding site" evidence="11">
    <location>
        <position position="11"/>
    </location>
    <ligand>
        <name>a divalent metal cation</name>
        <dbReference type="ChEBI" id="CHEBI:60240"/>
    </ligand>
</feature>